<keyword evidence="6" id="KW-1185">Reference proteome</keyword>
<dbReference type="PROSITE" id="PS50043">
    <property type="entry name" value="HTH_LUXR_2"/>
    <property type="match status" value="1"/>
</dbReference>
<organism evidence="5 6">
    <name type="scientific">Paenibacillus azoreducens</name>
    <dbReference type="NCBI Taxonomy" id="116718"/>
    <lineage>
        <taxon>Bacteria</taxon>
        <taxon>Bacillati</taxon>
        <taxon>Bacillota</taxon>
        <taxon>Bacilli</taxon>
        <taxon>Bacillales</taxon>
        <taxon>Paenibacillaceae</taxon>
        <taxon>Paenibacillus</taxon>
    </lineage>
</organism>
<dbReference type="Gene3D" id="1.25.40.10">
    <property type="entry name" value="Tetratricopeptide repeat domain"/>
    <property type="match status" value="1"/>
</dbReference>
<sequence length="824" mass="91757">MDEEDRDPVRFLTYLFAAMREVGIDAGEGILGTLQTSRPLRLEMILAALLPKIGVTPEPFILVLDDYHVVDSKTMDDAVAWLIEHMPPQMHLVIVTRQDPDLPLARLRVRDELTEVRTNDLRFTTSETAEFLGTVMGLSLSEEDIVLLATRTEGWIAGLQLAALSMQGHPDASGFVQSFTGSHHHVMDYLVEEVLQTQPVNIQDFLLHTSILDRLSGPLCDAVFHMEAGNQEAASRFGQDMLEYLERANLFIVPLDNMRHWYRYHHLFADLLRKRLHQRIIQNKEKGVTDIAELHIRASAWYEDNGLVMEAFHHAAAAHDVDRAVRLIEGGGMPLLFRGAITPILNWLESLPQTELDARPSLYVMHASALLMAGQMKEVERKLQAAEHALQGAGQAMKTPDLIGHMASIRAALAVSRHQADTILAESRLALEHLHQGNLPVRAATMWSLGYAHQLQGDHAAAGLAYSEALSISRKIGHLIITIMAELGLGNIREADNQLRAAAGAYQQVLGLAGDPPLPAACEAYLGLARIAYEWNDLDTAEQYALRAFQLAQQFEDTDRAVACEVFLAKLKLALGEWREAAAVLARADRSARQQHFLNQIPHIAEVQVLILLHQGDVEEADRLAQQYGLQFSKARVHLAKDHPTAALDVLETLRRQAEANNREDERLKVMVLQAIALHGNGDKIKAVKRFADALALAESEGFIRTFLDEGAPMKGLLREAAGYDIMPNDLGRLLTAMEAEGLEIEDEPDRRSAQAGKLLIEPLSNRELEVLRLIAQGLSNREISERLFIALTTVKGHNRIIFDKLQVKRRTEAVARARQLGLL</sequence>
<dbReference type="CDD" id="cd06170">
    <property type="entry name" value="LuxR_C_like"/>
    <property type="match status" value="1"/>
</dbReference>
<dbReference type="InterPro" id="IPR016032">
    <property type="entry name" value="Sig_transdc_resp-reg_C-effctor"/>
</dbReference>
<evidence type="ECO:0000256" key="1">
    <source>
        <dbReference type="ARBA" id="ARBA00023015"/>
    </source>
</evidence>
<dbReference type="PANTHER" id="PTHR44688:SF16">
    <property type="entry name" value="DNA-BINDING TRANSCRIPTIONAL ACTIVATOR DEVR_DOSR"/>
    <property type="match status" value="1"/>
</dbReference>
<keyword evidence="3" id="KW-0804">Transcription</keyword>
<dbReference type="InterPro" id="IPR059106">
    <property type="entry name" value="WHD_MalT"/>
</dbReference>
<dbReference type="Pfam" id="PF00196">
    <property type="entry name" value="GerE"/>
    <property type="match status" value="1"/>
</dbReference>
<dbReference type="PANTHER" id="PTHR44688">
    <property type="entry name" value="DNA-BINDING TRANSCRIPTIONAL ACTIVATOR DEVR_DOSR"/>
    <property type="match status" value="1"/>
</dbReference>
<dbReference type="InterPro" id="IPR019734">
    <property type="entry name" value="TPR_rpt"/>
</dbReference>
<reference evidence="5 6" key="1">
    <citation type="submission" date="2021-03" db="EMBL/GenBank/DDBJ databases">
        <title>Antimicrobial resistance genes in bacteria isolated from Japanese honey, and their potential for conferring macrolide and lincosamide resistance in the American foulbrood pathogen Paenibacillus larvae.</title>
        <authorList>
            <person name="Okamoto M."/>
            <person name="Kumagai M."/>
            <person name="Kanamori H."/>
            <person name="Takamatsu D."/>
        </authorList>
    </citation>
    <scope>NUCLEOTIDE SEQUENCE [LARGE SCALE GENOMIC DNA]</scope>
    <source>
        <strain evidence="5 6">J34TS1</strain>
    </source>
</reference>
<feature type="domain" description="HTH luxR-type" evidence="4">
    <location>
        <begin position="757"/>
        <end position="822"/>
    </location>
</feature>
<comment type="caution">
    <text evidence="5">The sequence shown here is derived from an EMBL/GenBank/DDBJ whole genome shotgun (WGS) entry which is preliminary data.</text>
</comment>
<dbReference type="Pfam" id="PF17874">
    <property type="entry name" value="TPR_MalT"/>
    <property type="match status" value="1"/>
</dbReference>
<dbReference type="SMART" id="SM00421">
    <property type="entry name" value="HTH_LUXR"/>
    <property type="match status" value="1"/>
</dbReference>
<evidence type="ECO:0000256" key="2">
    <source>
        <dbReference type="ARBA" id="ARBA00023125"/>
    </source>
</evidence>
<gene>
    <name evidence="5" type="ORF">J34TS1_05220</name>
</gene>
<name>A0A919YC12_9BACL</name>
<dbReference type="Gene3D" id="1.10.10.10">
    <property type="entry name" value="Winged helix-like DNA-binding domain superfamily/Winged helix DNA-binding domain"/>
    <property type="match status" value="1"/>
</dbReference>
<dbReference type="SUPFAM" id="SSF48452">
    <property type="entry name" value="TPR-like"/>
    <property type="match status" value="1"/>
</dbReference>
<dbReference type="SMART" id="SM00028">
    <property type="entry name" value="TPR"/>
    <property type="match status" value="4"/>
</dbReference>
<dbReference type="InterPro" id="IPR036388">
    <property type="entry name" value="WH-like_DNA-bd_sf"/>
</dbReference>
<evidence type="ECO:0000256" key="3">
    <source>
        <dbReference type="ARBA" id="ARBA00023163"/>
    </source>
</evidence>
<dbReference type="EMBL" id="BORT01000002">
    <property type="protein sequence ID" value="GIO45757.1"/>
    <property type="molecule type" value="Genomic_DNA"/>
</dbReference>
<keyword evidence="1" id="KW-0805">Transcription regulation</keyword>
<evidence type="ECO:0000259" key="4">
    <source>
        <dbReference type="PROSITE" id="PS50043"/>
    </source>
</evidence>
<dbReference type="InterPro" id="IPR011990">
    <property type="entry name" value="TPR-like_helical_dom_sf"/>
</dbReference>
<evidence type="ECO:0000313" key="5">
    <source>
        <dbReference type="EMBL" id="GIO45757.1"/>
    </source>
</evidence>
<dbReference type="SUPFAM" id="SSF46894">
    <property type="entry name" value="C-terminal effector domain of the bipartite response regulators"/>
    <property type="match status" value="1"/>
</dbReference>
<dbReference type="Pfam" id="PF25873">
    <property type="entry name" value="WHD_MalT"/>
    <property type="match status" value="1"/>
</dbReference>
<dbReference type="AlphaFoldDB" id="A0A919YC12"/>
<dbReference type="InterPro" id="IPR000792">
    <property type="entry name" value="Tscrpt_reg_LuxR_C"/>
</dbReference>
<dbReference type="GO" id="GO:0003677">
    <property type="term" value="F:DNA binding"/>
    <property type="evidence" value="ECO:0007669"/>
    <property type="project" value="UniProtKB-KW"/>
</dbReference>
<protein>
    <submittedName>
        <fullName evidence="5">LuxR family transcriptional regulator</fullName>
    </submittedName>
</protein>
<dbReference type="PRINTS" id="PR00038">
    <property type="entry name" value="HTHLUXR"/>
</dbReference>
<evidence type="ECO:0000313" key="6">
    <source>
        <dbReference type="Proteomes" id="UP000682811"/>
    </source>
</evidence>
<dbReference type="Proteomes" id="UP000682811">
    <property type="component" value="Unassembled WGS sequence"/>
</dbReference>
<dbReference type="GO" id="GO:0006355">
    <property type="term" value="P:regulation of DNA-templated transcription"/>
    <property type="evidence" value="ECO:0007669"/>
    <property type="project" value="InterPro"/>
</dbReference>
<keyword evidence="2" id="KW-0238">DNA-binding</keyword>
<dbReference type="InterPro" id="IPR041617">
    <property type="entry name" value="TPR_MalT"/>
</dbReference>
<proteinExistence type="predicted"/>
<accession>A0A919YC12</accession>